<accession>A0A3M8A1F7</accession>
<feature type="active site" description="Cysteine persulfide intermediate" evidence="3">
    <location>
        <position position="118"/>
    </location>
</feature>
<dbReference type="GO" id="GO:0097163">
    <property type="term" value="F:sulfur carrier activity"/>
    <property type="evidence" value="ECO:0007669"/>
    <property type="project" value="UniProtKB-UniRule"/>
</dbReference>
<reference evidence="4 5" key="1">
    <citation type="submission" date="2018-10" db="EMBL/GenBank/DDBJ databases">
        <title>Isolation, diversity and antibacterial activity of antinobacteria from the wheat rhizosphere soil.</title>
        <authorList>
            <person name="Sun T."/>
        </authorList>
    </citation>
    <scope>NUCLEOTIDE SEQUENCE [LARGE SCALE GENOMIC DNA]</scope>
    <source>
        <strain evidence="4 5">SJ-23</strain>
    </source>
</reference>
<dbReference type="AlphaFoldDB" id="A0A3M8A1F7"/>
<comment type="similarity">
    <text evidence="3">Belongs to the FdhD family.</text>
</comment>
<keyword evidence="5" id="KW-1185">Reference proteome</keyword>
<evidence type="ECO:0000313" key="5">
    <source>
        <dbReference type="Proteomes" id="UP000275048"/>
    </source>
</evidence>
<keyword evidence="1 3" id="KW-0963">Cytoplasm</keyword>
<evidence type="ECO:0000256" key="3">
    <source>
        <dbReference type="HAMAP-Rule" id="MF_00187"/>
    </source>
</evidence>
<sequence length="288" mass="30395">MGRITARRRVTRYTIGERTARREDHLTVEEPLEIRVGGQALAVTMRTPGHDVELALGLLVSEGIVHDREDVVTARHCAGAPPGASDGGGEFNVLDVRLAAGVTVPDSARHALTMTSACGLCGKDSIEAVRSRSVHAVRDDGVLVDPAWLAGLPDRMRLAQSVFERTGGLHAAALVDVERDELLVVREDVGRHNAVDKVVGWAVREGRLPLRGTVLVLSGRAGFELAQKASMAGIPVVASVSAPSSLAVDLAEEVGLTLAGFVRGTSLVVYAGDRRVRPTSVTATQVSA</sequence>
<evidence type="ECO:0000256" key="2">
    <source>
        <dbReference type="ARBA" id="ARBA00023150"/>
    </source>
</evidence>
<dbReference type="Gene3D" id="3.10.20.10">
    <property type="match status" value="1"/>
</dbReference>
<dbReference type="RefSeq" id="WP_122938310.1">
    <property type="nucleotide sequence ID" value="NZ_JBHSNT010000094.1"/>
</dbReference>
<dbReference type="PIRSF" id="PIRSF015626">
    <property type="entry name" value="FdhD"/>
    <property type="match status" value="1"/>
</dbReference>
<dbReference type="PANTHER" id="PTHR30592:SF1">
    <property type="entry name" value="SULFUR CARRIER PROTEIN FDHD"/>
    <property type="match status" value="1"/>
</dbReference>
<organism evidence="4 5">
    <name type="scientific">Agromyces tardus</name>
    <dbReference type="NCBI Taxonomy" id="2583849"/>
    <lineage>
        <taxon>Bacteria</taxon>
        <taxon>Bacillati</taxon>
        <taxon>Actinomycetota</taxon>
        <taxon>Actinomycetes</taxon>
        <taxon>Micrococcales</taxon>
        <taxon>Microbacteriaceae</taxon>
        <taxon>Agromyces</taxon>
    </lineage>
</organism>
<dbReference type="Pfam" id="PF02634">
    <property type="entry name" value="FdhD-NarQ"/>
    <property type="match status" value="1"/>
</dbReference>
<dbReference type="NCBIfam" id="NF001943">
    <property type="entry name" value="PRK00724.1-2"/>
    <property type="match status" value="1"/>
</dbReference>
<keyword evidence="4" id="KW-0808">Transferase</keyword>
<evidence type="ECO:0000256" key="1">
    <source>
        <dbReference type="ARBA" id="ARBA00022490"/>
    </source>
</evidence>
<comment type="caution">
    <text evidence="3">Lacks conserved residue(s) required for the propagation of feature annotation.</text>
</comment>
<protein>
    <recommendedName>
        <fullName evidence="3">Sulfur carrier protein FdhD</fullName>
    </recommendedName>
</protein>
<dbReference type="Proteomes" id="UP000275048">
    <property type="component" value="Unassembled WGS sequence"/>
</dbReference>
<comment type="subcellular location">
    <subcellularLocation>
        <location evidence="3">Cytoplasm</location>
    </subcellularLocation>
</comment>
<keyword evidence="2 3" id="KW-0501">Molybdenum cofactor biosynthesis</keyword>
<dbReference type="Gene3D" id="3.40.140.10">
    <property type="entry name" value="Cytidine Deaminase, domain 2"/>
    <property type="match status" value="1"/>
</dbReference>
<dbReference type="InterPro" id="IPR016193">
    <property type="entry name" value="Cytidine_deaminase-like"/>
</dbReference>
<dbReference type="SUPFAM" id="SSF53927">
    <property type="entry name" value="Cytidine deaminase-like"/>
    <property type="match status" value="1"/>
</dbReference>
<dbReference type="HAMAP" id="MF_00187">
    <property type="entry name" value="FdhD"/>
    <property type="match status" value="1"/>
</dbReference>
<gene>
    <name evidence="3 4" type="primary">fdhD</name>
    <name evidence="4" type="ORF">EDM22_17190</name>
</gene>
<dbReference type="GO" id="GO:0006777">
    <property type="term" value="P:Mo-molybdopterin cofactor biosynthetic process"/>
    <property type="evidence" value="ECO:0007669"/>
    <property type="project" value="UniProtKB-UniRule"/>
</dbReference>
<comment type="function">
    <text evidence="3">Required for formate dehydrogenase (FDH) activity. Acts as a sulfur carrier protein that transfers sulfur from IscS to the molybdenum cofactor prior to its insertion into FDH.</text>
</comment>
<dbReference type="GO" id="GO:0005737">
    <property type="term" value="C:cytoplasm"/>
    <property type="evidence" value="ECO:0007669"/>
    <property type="project" value="UniProtKB-SubCell"/>
</dbReference>
<evidence type="ECO:0000313" key="4">
    <source>
        <dbReference type="EMBL" id="RNB45053.1"/>
    </source>
</evidence>
<dbReference type="EMBL" id="RHHB01000057">
    <property type="protein sequence ID" value="RNB45053.1"/>
    <property type="molecule type" value="Genomic_DNA"/>
</dbReference>
<dbReference type="InterPro" id="IPR003786">
    <property type="entry name" value="FdhD"/>
</dbReference>
<comment type="caution">
    <text evidence="4">The sequence shown here is derived from an EMBL/GenBank/DDBJ whole genome shotgun (WGS) entry which is preliminary data.</text>
</comment>
<name>A0A3M8A1F7_9MICO</name>
<dbReference type="OrthoDB" id="3197277at2"/>
<proteinExistence type="inferred from homology"/>
<dbReference type="PANTHER" id="PTHR30592">
    <property type="entry name" value="FORMATE DEHYDROGENASE"/>
    <property type="match status" value="1"/>
</dbReference>
<dbReference type="GO" id="GO:0016783">
    <property type="term" value="F:sulfurtransferase activity"/>
    <property type="evidence" value="ECO:0007669"/>
    <property type="project" value="InterPro"/>
</dbReference>